<dbReference type="Proteomes" id="UP000823388">
    <property type="component" value="Chromosome 9K"/>
</dbReference>
<comment type="caution">
    <text evidence="2">The sequence shown here is derived from an EMBL/GenBank/DDBJ whole genome shotgun (WGS) entry which is preliminary data.</text>
</comment>
<protein>
    <submittedName>
        <fullName evidence="2">Uncharacterized protein</fullName>
    </submittedName>
</protein>
<dbReference type="EMBL" id="CM029053">
    <property type="protein sequence ID" value="KAG2554618.1"/>
    <property type="molecule type" value="Genomic_DNA"/>
</dbReference>
<evidence type="ECO:0000313" key="3">
    <source>
        <dbReference type="Proteomes" id="UP000823388"/>
    </source>
</evidence>
<evidence type="ECO:0000256" key="1">
    <source>
        <dbReference type="SAM" id="SignalP"/>
    </source>
</evidence>
<keyword evidence="1" id="KW-0732">Signal</keyword>
<name>A0A8T0P0W1_PANVG</name>
<sequence>MMHRPKATTWVVHLSLIGFIPSCPSCCRRFTKLGSSLLGRIL</sequence>
<proteinExistence type="predicted"/>
<dbReference type="AlphaFoldDB" id="A0A8T0P0W1"/>
<accession>A0A8T0P0W1</accession>
<evidence type="ECO:0000313" key="2">
    <source>
        <dbReference type="EMBL" id="KAG2554618.1"/>
    </source>
</evidence>
<gene>
    <name evidence="2" type="ORF">PVAP13_9KG315775</name>
</gene>
<feature type="chain" id="PRO_5035826519" evidence="1">
    <location>
        <begin position="23"/>
        <end position="42"/>
    </location>
</feature>
<reference evidence="2" key="1">
    <citation type="submission" date="2020-05" db="EMBL/GenBank/DDBJ databases">
        <title>WGS assembly of Panicum virgatum.</title>
        <authorList>
            <person name="Lovell J.T."/>
            <person name="Jenkins J."/>
            <person name="Shu S."/>
            <person name="Juenger T.E."/>
            <person name="Schmutz J."/>
        </authorList>
    </citation>
    <scope>NUCLEOTIDE SEQUENCE</scope>
    <source>
        <strain evidence="2">AP13</strain>
    </source>
</reference>
<feature type="signal peptide" evidence="1">
    <location>
        <begin position="1"/>
        <end position="22"/>
    </location>
</feature>
<keyword evidence="3" id="KW-1185">Reference proteome</keyword>
<organism evidence="2 3">
    <name type="scientific">Panicum virgatum</name>
    <name type="common">Blackwell switchgrass</name>
    <dbReference type="NCBI Taxonomy" id="38727"/>
    <lineage>
        <taxon>Eukaryota</taxon>
        <taxon>Viridiplantae</taxon>
        <taxon>Streptophyta</taxon>
        <taxon>Embryophyta</taxon>
        <taxon>Tracheophyta</taxon>
        <taxon>Spermatophyta</taxon>
        <taxon>Magnoliopsida</taxon>
        <taxon>Liliopsida</taxon>
        <taxon>Poales</taxon>
        <taxon>Poaceae</taxon>
        <taxon>PACMAD clade</taxon>
        <taxon>Panicoideae</taxon>
        <taxon>Panicodae</taxon>
        <taxon>Paniceae</taxon>
        <taxon>Panicinae</taxon>
        <taxon>Panicum</taxon>
        <taxon>Panicum sect. Hiantes</taxon>
    </lineage>
</organism>